<feature type="compositionally biased region" description="Low complexity" evidence="1">
    <location>
        <begin position="37"/>
        <end position="46"/>
    </location>
</feature>
<name>A0A0D3JLG4_EMIH1</name>
<organism evidence="2 3">
    <name type="scientific">Emiliania huxleyi (strain CCMP1516)</name>
    <dbReference type="NCBI Taxonomy" id="280463"/>
    <lineage>
        <taxon>Eukaryota</taxon>
        <taxon>Haptista</taxon>
        <taxon>Haptophyta</taxon>
        <taxon>Prymnesiophyceae</taxon>
        <taxon>Isochrysidales</taxon>
        <taxon>Noelaerhabdaceae</taxon>
        <taxon>Emiliania</taxon>
    </lineage>
</organism>
<feature type="compositionally biased region" description="Basic residues" evidence="1">
    <location>
        <begin position="1"/>
        <end position="10"/>
    </location>
</feature>
<evidence type="ECO:0000313" key="3">
    <source>
        <dbReference type="Proteomes" id="UP000013827"/>
    </source>
</evidence>
<keyword evidence="3" id="KW-1185">Reference proteome</keyword>
<dbReference type="AlphaFoldDB" id="A0A0D3JLG4"/>
<feature type="compositionally biased region" description="Low complexity" evidence="1">
    <location>
        <begin position="111"/>
        <end position="137"/>
    </location>
</feature>
<dbReference type="EnsemblProtists" id="EOD24349">
    <property type="protein sequence ID" value="EOD24349"/>
    <property type="gene ID" value="EMIHUDRAFT_457761"/>
</dbReference>
<dbReference type="PaxDb" id="2903-EOD24349"/>
<sequence length="184" mass="20610">WTSRPSRARWARWASPRSASSARISPPRAPPRRRRLPTTSTPSPSRRLPRRWRTTTTLSARAASTTTTSLLRWEATGPVQTAQRAARVRQRASWRCRLLRTGAAARTTVPRGSAGCRAAGATTRRSSLRAVRSSPRPLQRRRTRPRSRLCFEAGRVREHREGARPTARVTPSTFFEYSAGRGGS</sequence>
<feature type="compositionally biased region" description="Low complexity" evidence="1">
    <location>
        <begin position="11"/>
        <end position="26"/>
    </location>
</feature>
<dbReference type="RefSeq" id="XP_005776778.1">
    <property type="nucleotide sequence ID" value="XM_005776721.1"/>
</dbReference>
<protein>
    <submittedName>
        <fullName evidence="2">Uncharacterized protein</fullName>
    </submittedName>
</protein>
<evidence type="ECO:0000256" key="1">
    <source>
        <dbReference type="SAM" id="MobiDB-lite"/>
    </source>
</evidence>
<dbReference type="GeneID" id="17269899"/>
<reference evidence="3" key="1">
    <citation type="journal article" date="2013" name="Nature">
        <title>Pan genome of the phytoplankton Emiliania underpins its global distribution.</title>
        <authorList>
            <person name="Read B.A."/>
            <person name="Kegel J."/>
            <person name="Klute M.J."/>
            <person name="Kuo A."/>
            <person name="Lefebvre S.C."/>
            <person name="Maumus F."/>
            <person name="Mayer C."/>
            <person name="Miller J."/>
            <person name="Monier A."/>
            <person name="Salamov A."/>
            <person name="Young J."/>
            <person name="Aguilar M."/>
            <person name="Claverie J.M."/>
            <person name="Frickenhaus S."/>
            <person name="Gonzalez K."/>
            <person name="Herman E.K."/>
            <person name="Lin Y.C."/>
            <person name="Napier J."/>
            <person name="Ogata H."/>
            <person name="Sarno A.F."/>
            <person name="Shmutz J."/>
            <person name="Schroeder D."/>
            <person name="de Vargas C."/>
            <person name="Verret F."/>
            <person name="von Dassow P."/>
            <person name="Valentin K."/>
            <person name="Van de Peer Y."/>
            <person name="Wheeler G."/>
            <person name="Dacks J.B."/>
            <person name="Delwiche C.F."/>
            <person name="Dyhrman S.T."/>
            <person name="Glockner G."/>
            <person name="John U."/>
            <person name="Richards T."/>
            <person name="Worden A.Z."/>
            <person name="Zhang X."/>
            <person name="Grigoriev I.V."/>
            <person name="Allen A.E."/>
            <person name="Bidle K."/>
            <person name="Borodovsky M."/>
            <person name="Bowler C."/>
            <person name="Brownlee C."/>
            <person name="Cock J.M."/>
            <person name="Elias M."/>
            <person name="Gladyshev V.N."/>
            <person name="Groth M."/>
            <person name="Guda C."/>
            <person name="Hadaegh A."/>
            <person name="Iglesias-Rodriguez M.D."/>
            <person name="Jenkins J."/>
            <person name="Jones B.M."/>
            <person name="Lawson T."/>
            <person name="Leese F."/>
            <person name="Lindquist E."/>
            <person name="Lobanov A."/>
            <person name="Lomsadze A."/>
            <person name="Malik S.B."/>
            <person name="Marsh M.E."/>
            <person name="Mackinder L."/>
            <person name="Mock T."/>
            <person name="Mueller-Roeber B."/>
            <person name="Pagarete A."/>
            <person name="Parker M."/>
            <person name="Probert I."/>
            <person name="Quesneville H."/>
            <person name="Raines C."/>
            <person name="Rensing S.A."/>
            <person name="Riano-Pachon D.M."/>
            <person name="Richier S."/>
            <person name="Rokitta S."/>
            <person name="Shiraiwa Y."/>
            <person name="Soanes D.M."/>
            <person name="van der Giezen M."/>
            <person name="Wahlund T.M."/>
            <person name="Williams B."/>
            <person name="Wilson W."/>
            <person name="Wolfe G."/>
            <person name="Wurch L.L."/>
        </authorList>
    </citation>
    <scope>NUCLEOTIDE SEQUENCE</scope>
</reference>
<dbReference type="Proteomes" id="UP000013827">
    <property type="component" value="Unassembled WGS sequence"/>
</dbReference>
<proteinExistence type="predicted"/>
<dbReference type="KEGG" id="ehx:EMIHUDRAFT_457761"/>
<reference evidence="2" key="2">
    <citation type="submission" date="2024-10" db="UniProtKB">
        <authorList>
            <consortium name="EnsemblProtists"/>
        </authorList>
    </citation>
    <scope>IDENTIFICATION</scope>
</reference>
<feature type="compositionally biased region" description="Basic residues" evidence="1">
    <location>
        <begin position="138"/>
        <end position="147"/>
    </location>
</feature>
<evidence type="ECO:0000313" key="2">
    <source>
        <dbReference type="EnsemblProtists" id="EOD24349"/>
    </source>
</evidence>
<accession>A0A0D3JLG4</accession>
<feature type="region of interest" description="Disordered" evidence="1">
    <location>
        <begin position="1"/>
        <end position="51"/>
    </location>
</feature>
<dbReference type="HOGENOM" id="CLU_1471955_0_0_1"/>
<feature type="region of interest" description="Disordered" evidence="1">
    <location>
        <begin position="109"/>
        <end position="184"/>
    </location>
</feature>
<feature type="compositionally biased region" description="Basic and acidic residues" evidence="1">
    <location>
        <begin position="154"/>
        <end position="163"/>
    </location>
</feature>